<dbReference type="GO" id="GO:0009360">
    <property type="term" value="C:DNA polymerase III complex"/>
    <property type="evidence" value="ECO:0007669"/>
    <property type="project" value="TreeGrafter"/>
</dbReference>
<dbReference type="NCBIfam" id="TIGR00678">
    <property type="entry name" value="holB"/>
    <property type="match status" value="1"/>
</dbReference>
<dbReference type="RefSeq" id="WP_094267660.1">
    <property type="nucleotide sequence ID" value="NZ_NOIH01000007.1"/>
</dbReference>
<protein>
    <submittedName>
        <fullName evidence="1">DNA polymerase III subunit delta</fullName>
    </submittedName>
</protein>
<dbReference type="EMBL" id="NOIH01000007">
    <property type="protein sequence ID" value="OYD54422.1"/>
    <property type="molecule type" value="Genomic_DNA"/>
</dbReference>
<dbReference type="SUPFAM" id="SSF52540">
    <property type="entry name" value="P-loop containing nucleoside triphosphate hydrolases"/>
    <property type="match status" value="1"/>
</dbReference>
<dbReference type="InterPro" id="IPR027417">
    <property type="entry name" value="P-loop_NTPase"/>
</dbReference>
<dbReference type="GO" id="GO:0003887">
    <property type="term" value="F:DNA-directed DNA polymerase activity"/>
    <property type="evidence" value="ECO:0007669"/>
    <property type="project" value="InterPro"/>
</dbReference>
<name>A0A235EZF3_9RHOO</name>
<dbReference type="PANTHER" id="PTHR11669:SF8">
    <property type="entry name" value="DNA POLYMERASE III SUBUNIT DELTA"/>
    <property type="match status" value="1"/>
</dbReference>
<dbReference type="Proteomes" id="UP000215181">
    <property type="component" value="Unassembled WGS sequence"/>
</dbReference>
<accession>A0A235EZF3</accession>
<dbReference type="AlphaFoldDB" id="A0A235EZF3"/>
<gene>
    <name evidence="1" type="primary">holB</name>
    <name evidence="1" type="ORF">CGK74_06360</name>
</gene>
<reference evidence="1 2" key="1">
    <citation type="submission" date="2017-07" db="EMBL/GenBank/DDBJ databases">
        <title>Thauera sp. KNDSS-Mac4 genome sequence and assembly.</title>
        <authorList>
            <person name="Mayilraj S."/>
        </authorList>
    </citation>
    <scope>NUCLEOTIDE SEQUENCE [LARGE SCALE GENOMIC DNA]</scope>
    <source>
        <strain evidence="1 2">KNDSS-Mac4</strain>
    </source>
</reference>
<dbReference type="GO" id="GO:0006261">
    <property type="term" value="P:DNA-templated DNA replication"/>
    <property type="evidence" value="ECO:0007669"/>
    <property type="project" value="TreeGrafter"/>
</dbReference>
<dbReference type="Gene3D" id="3.40.50.300">
    <property type="entry name" value="P-loop containing nucleotide triphosphate hydrolases"/>
    <property type="match status" value="1"/>
</dbReference>
<dbReference type="OrthoDB" id="9811073at2"/>
<dbReference type="InterPro" id="IPR050238">
    <property type="entry name" value="DNA_Rep/Repair_Clamp_Loader"/>
</dbReference>
<organism evidence="1 2">
    <name type="scientific">Thauera propionica</name>
    <dbReference type="NCBI Taxonomy" id="2019431"/>
    <lineage>
        <taxon>Bacteria</taxon>
        <taxon>Pseudomonadati</taxon>
        <taxon>Pseudomonadota</taxon>
        <taxon>Betaproteobacteria</taxon>
        <taxon>Rhodocyclales</taxon>
        <taxon>Zoogloeaceae</taxon>
        <taxon>Thauera</taxon>
    </lineage>
</organism>
<evidence type="ECO:0000313" key="2">
    <source>
        <dbReference type="Proteomes" id="UP000215181"/>
    </source>
</evidence>
<dbReference type="Pfam" id="PF13177">
    <property type="entry name" value="DNA_pol3_delta2"/>
    <property type="match status" value="1"/>
</dbReference>
<sequence length="352" mass="38010">MIHPWMQPAWTRLVELGERLPHALLFVGPSGLGKRELAEAVAARLLCDAPRADGHACGQCEPCQWRLSGNHPDLYHVVPAADAAAEAGETEGGEGAAKEGGKAKSEQIVIEQIRDLQASLSVTGHHGARRVVVLDPAEAMNVFTANALLKLLEEPPAGCVFLLVSSAPRRLLPTIRSRCQQWPFSRPDVQSLAHWKARAEPGTEALLAIAGGMPLAAERMAQNGSAALLERFVRDIGALQPKDALRLAGQWEAWLKSKEALAAGFGLPELADWMQRWVGDLAALRLGGGVRFFPAHEGVLSSLASRLSVAAVSGCYNEIMQIRKVSRHPLNLRLVLEDMLLRYARAIAGVRG</sequence>
<proteinExistence type="predicted"/>
<evidence type="ECO:0000313" key="1">
    <source>
        <dbReference type="EMBL" id="OYD54422.1"/>
    </source>
</evidence>
<dbReference type="GO" id="GO:0008408">
    <property type="term" value="F:3'-5' exonuclease activity"/>
    <property type="evidence" value="ECO:0007669"/>
    <property type="project" value="InterPro"/>
</dbReference>
<keyword evidence="2" id="KW-1185">Reference proteome</keyword>
<dbReference type="InterPro" id="IPR004622">
    <property type="entry name" value="DNA_pol_HolB"/>
</dbReference>
<comment type="caution">
    <text evidence="1">The sequence shown here is derived from an EMBL/GenBank/DDBJ whole genome shotgun (WGS) entry which is preliminary data.</text>
</comment>
<dbReference type="PANTHER" id="PTHR11669">
    <property type="entry name" value="REPLICATION FACTOR C / DNA POLYMERASE III GAMMA-TAU SUBUNIT"/>
    <property type="match status" value="1"/>
</dbReference>